<evidence type="ECO:0000256" key="1">
    <source>
        <dbReference type="SAM" id="SignalP"/>
    </source>
</evidence>
<dbReference type="AlphaFoldDB" id="A0A1G8C0S5"/>
<dbReference type="Proteomes" id="UP000198923">
    <property type="component" value="Unassembled WGS sequence"/>
</dbReference>
<evidence type="ECO:0000313" key="2">
    <source>
        <dbReference type="EMBL" id="SDH39071.1"/>
    </source>
</evidence>
<name>A0A1G8C0S5_9ACTN</name>
<keyword evidence="1" id="KW-0732">Signal</keyword>
<feature type="signal peptide" evidence="1">
    <location>
        <begin position="1"/>
        <end position="33"/>
    </location>
</feature>
<keyword evidence="3" id="KW-1185">Reference proteome</keyword>
<evidence type="ECO:0000313" key="3">
    <source>
        <dbReference type="Proteomes" id="UP000198923"/>
    </source>
</evidence>
<dbReference type="EMBL" id="FNCN01000015">
    <property type="protein sequence ID" value="SDH39071.1"/>
    <property type="molecule type" value="Genomic_DNA"/>
</dbReference>
<sequence>MDVRSRVRPMVASGTAASVKLLIATLAFSGAYAGAAAYGNASGAPPADTGQRVWTVTLTSHEAPITLDHRRAGQD</sequence>
<reference evidence="2 3" key="1">
    <citation type="submission" date="2016-10" db="EMBL/GenBank/DDBJ databases">
        <authorList>
            <person name="de Groot N.N."/>
        </authorList>
    </citation>
    <scope>NUCLEOTIDE SEQUENCE [LARGE SCALE GENOMIC DNA]</scope>
    <source>
        <strain evidence="2 3">CPCC 201354</strain>
    </source>
</reference>
<gene>
    <name evidence="2" type="ORF">SAMN05421505_11520</name>
</gene>
<organism evidence="2 3">
    <name type="scientific">Sinosporangium album</name>
    <dbReference type="NCBI Taxonomy" id="504805"/>
    <lineage>
        <taxon>Bacteria</taxon>
        <taxon>Bacillati</taxon>
        <taxon>Actinomycetota</taxon>
        <taxon>Actinomycetes</taxon>
        <taxon>Streptosporangiales</taxon>
        <taxon>Streptosporangiaceae</taxon>
        <taxon>Sinosporangium</taxon>
    </lineage>
</organism>
<feature type="chain" id="PRO_5011672607" evidence="1">
    <location>
        <begin position="34"/>
        <end position="75"/>
    </location>
</feature>
<protein>
    <submittedName>
        <fullName evidence="2">Uncharacterized protein</fullName>
    </submittedName>
</protein>
<accession>A0A1G8C0S5</accession>
<proteinExistence type="predicted"/>